<feature type="region of interest" description="Disordered" evidence="7">
    <location>
        <begin position="176"/>
        <end position="208"/>
    </location>
</feature>
<protein>
    <submittedName>
        <fullName evidence="11">ABC transporter ATP-binding protein</fullName>
    </submittedName>
</protein>
<dbReference type="Pfam" id="PF00005">
    <property type="entry name" value="ABC_tran"/>
    <property type="match status" value="1"/>
</dbReference>
<dbReference type="InterPro" id="IPR039421">
    <property type="entry name" value="Type_1_exporter"/>
</dbReference>
<dbReference type="SMART" id="SM00382">
    <property type="entry name" value="AAA"/>
    <property type="match status" value="1"/>
</dbReference>
<dbReference type="GO" id="GO:0005524">
    <property type="term" value="F:ATP binding"/>
    <property type="evidence" value="ECO:0007669"/>
    <property type="project" value="UniProtKB-KW"/>
</dbReference>
<dbReference type="Gene3D" id="1.20.1560.10">
    <property type="entry name" value="ABC transporter type 1, transmembrane domain"/>
    <property type="match status" value="1"/>
</dbReference>
<gene>
    <name evidence="11" type="ORF">ABZ568_18490</name>
</gene>
<comment type="caution">
    <text evidence="11">The sequence shown here is derived from an EMBL/GenBank/DDBJ whole genome shotgun (WGS) entry which is preliminary data.</text>
</comment>
<feature type="domain" description="ABC transmembrane type-1" evidence="10">
    <location>
        <begin position="1"/>
        <end position="147"/>
    </location>
</feature>
<proteinExistence type="predicted"/>
<evidence type="ECO:0000256" key="8">
    <source>
        <dbReference type="SAM" id="Phobius"/>
    </source>
</evidence>
<evidence type="ECO:0000259" key="9">
    <source>
        <dbReference type="PROSITE" id="PS50893"/>
    </source>
</evidence>
<evidence type="ECO:0000256" key="4">
    <source>
        <dbReference type="ARBA" id="ARBA00022840"/>
    </source>
</evidence>
<keyword evidence="4 11" id="KW-0067">ATP-binding</keyword>
<keyword evidence="5 8" id="KW-1133">Transmembrane helix</keyword>
<dbReference type="Gene3D" id="3.40.50.300">
    <property type="entry name" value="P-loop containing nucleotide triphosphate hydrolases"/>
    <property type="match status" value="2"/>
</dbReference>
<dbReference type="SUPFAM" id="SSF52540">
    <property type="entry name" value="P-loop containing nucleoside triphosphate hydrolases"/>
    <property type="match status" value="1"/>
</dbReference>
<dbReference type="PROSITE" id="PS50929">
    <property type="entry name" value="ABC_TM1F"/>
    <property type="match status" value="1"/>
</dbReference>
<sequence>MVTAAGVLLGLAGLDLVLVALVLPPLLLGLALFAAALRATAARQREVILADERVAEATGALTGGLRDVVTCGAEDRVGATAGAHVDDAARATVSLARLTAVRTAALGMSGWVPLLLIVVAAPWLIRNGVTAGAILGAVTYVSQALQPTLQGFVQGLGSSGLWLLVTVGRMAEVAAESRPEAAQGTAGSRPEPAQAAMASRPGKPAAGLPVARPGACRVDVRGLTFAYARSADPVIRDLDLLLRPGEHLAVVGPSGAGKSILAALIAGVLEPQAGQVYLDYLPLRALVGRGEGPDRHRGLVPQEADVESAVRAVGAAPLVVRLVVRLGGYDAPLDPRRLSAGERQLVALARALLPAPRLTLLDEATCHLDPLAEAVAEDAFARGPGTLIVVAHRISSALRADRVLVMDGTRIALGTHEELMATSSLYRDLVGHWGAAGASPGGGARSSRPTAGAVARAGMAAVLRTTAERILGRARTSRKARTWPRETRTWPRETRTWPRELFRVMAVIWLRTVATDSDSRSVISRVQRHQRELRVDEPLPSDQLADTVDQAVRRGVGADDVGGVQTEQTAQPLGCRRGHHQQHPALREPGHQLPPPCGAFLALAGVHVDHDHVRAARQGAGENLTVALGFGDDLDVVLT</sequence>
<evidence type="ECO:0000313" key="11">
    <source>
        <dbReference type="EMBL" id="MEU2268352.1"/>
    </source>
</evidence>
<keyword evidence="2 8" id="KW-0812">Transmembrane</keyword>
<evidence type="ECO:0000256" key="1">
    <source>
        <dbReference type="ARBA" id="ARBA00004651"/>
    </source>
</evidence>
<accession>A0ABV2XWF1</accession>
<dbReference type="SUPFAM" id="SSF90123">
    <property type="entry name" value="ABC transporter transmembrane region"/>
    <property type="match status" value="1"/>
</dbReference>
<comment type="subcellular location">
    <subcellularLocation>
        <location evidence="1">Cell membrane</location>
        <topology evidence="1">Multi-pass membrane protein</topology>
    </subcellularLocation>
</comment>
<name>A0ABV2XWF1_9ACTN</name>
<keyword evidence="12" id="KW-1185">Reference proteome</keyword>
<evidence type="ECO:0000259" key="10">
    <source>
        <dbReference type="PROSITE" id="PS50929"/>
    </source>
</evidence>
<dbReference type="InterPro" id="IPR011527">
    <property type="entry name" value="ABC1_TM_dom"/>
</dbReference>
<evidence type="ECO:0000313" key="12">
    <source>
        <dbReference type="Proteomes" id="UP001550603"/>
    </source>
</evidence>
<keyword evidence="3" id="KW-0547">Nucleotide-binding</keyword>
<feature type="transmembrane region" description="Helical" evidence="8">
    <location>
        <begin position="16"/>
        <end position="37"/>
    </location>
</feature>
<evidence type="ECO:0000256" key="3">
    <source>
        <dbReference type="ARBA" id="ARBA00022741"/>
    </source>
</evidence>
<dbReference type="EMBL" id="JBEYBN010000023">
    <property type="protein sequence ID" value="MEU2268352.1"/>
    <property type="molecule type" value="Genomic_DNA"/>
</dbReference>
<evidence type="ECO:0000256" key="2">
    <source>
        <dbReference type="ARBA" id="ARBA00022692"/>
    </source>
</evidence>
<keyword evidence="6 8" id="KW-0472">Membrane</keyword>
<dbReference type="RefSeq" id="WP_359789836.1">
    <property type="nucleotide sequence ID" value="NZ_JBEYBN010000023.1"/>
</dbReference>
<dbReference type="InterPro" id="IPR036640">
    <property type="entry name" value="ABC1_TM_sf"/>
</dbReference>
<feature type="transmembrane region" description="Helical" evidence="8">
    <location>
        <begin position="104"/>
        <end position="125"/>
    </location>
</feature>
<dbReference type="InterPro" id="IPR017871">
    <property type="entry name" value="ABC_transporter-like_CS"/>
</dbReference>
<dbReference type="PROSITE" id="PS50893">
    <property type="entry name" value="ABC_TRANSPORTER_2"/>
    <property type="match status" value="1"/>
</dbReference>
<reference evidence="11 12" key="1">
    <citation type="submission" date="2024-06" db="EMBL/GenBank/DDBJ databases">
        <title>The Natural Products Discovery Center: Release of the First 8490 Sequenced Strains for Exploring Actinobacteria Biosynthetic Diversity.</title>
        <authorList>
            <person name="Kalkreuter E."/>
            <person name="Kautsar S.A."/>
            <person name="Yang D."/>
            <person name="Bader C.D."/>
            <person name="Teijaro C.N."/>
            <person name="Fluegel L."/>
            <person name="Davis C.M."/>
            <person name="Simpson J.R."/>
            <person name="Lauterbach L."/>
            <person name="Steele A.D."/>
            <person name="Gui C."/>
            <person name="Meng S."/>
            <person name="Li G."/>
            <person name="Viehrig K."/>
            <person name="Ye F."/>
            <person name="Su P."/>
            <person name="Kiefer A.F."/>
            <person name="Nichols A."/>
            <person name="Cepeda A.J."/>
            <person name="Yan W."/>
            <person name="Fan B."/>
            <person name="Jiang Y."/>
            <person name="Adhikari A."/>
            <person name="Zheng C.-J."/>
            <person name="Schuster L."/>
            <person name="Cowan T.M."/>
            <person name="Smanski M.J."/>
            <person name="Chevrette M.G."/>
            <person name="De Carvalho L.P.S."/>
            <person name="Shen B."/>
        </authorList>
    </citation>
    <scope>NUCLEOTIDE SEQUENCE [LARGE SCALE GENOMIC DNA]</scope>
    <source>
        <strain evidence="11 12">NPDC019583</strain>
    </source>
</reference>
<evidence type="ECO:0000256" key="7">
    <source>
        <dbReference type="SAM" id="MobiDB-lite"/>
    </source>
</evidence>
<feature type="domain" description="ABC transporter" evidence="9">
    <location>
        <begin position="218"/>
        <end position="432"/>
    </location>
</feature>
<dbReference type="InterPro" id="IPR003439">
    <property type="entry name" value="ABC_transporter-like_ATP-bd"/>
</dbReference>
<dbReference type="InterPro" id="IPR003593">
    <property type="entry name" value="AAA+_ATPase"/>
</dbReference>
<evidence type="ECO:0000256" key="5">
    <source>
        <dbReference type="ARBA" id="ARBA00022989"/>
    </source>
</evidence>
<dbReference type="InterPro" id="IPR027417">
    <property type="entry name" value="P-loop_NTPase"/>
</dbReference>
<dbReference type="PROSITE" id="PS00211">
    <property type="entry name" value="ABC_TRANSPORTER_1"/>
    <property type="match status" value="1"/>
</dbReference>
<evidence type="ECO:0000256" key="6">
    <source>
        <dbReference type="ARBA" id="ARBA00023136"/>
    </source>
</evidence>
<organism evidence="11 12">
    <name type="scientific">Streptomyces olindensis</name>
    <dbReference type="NCBI Taxonomy" id="358823"/>
    <lineage>
        <taxon>Bacteria</taxon>
        <taxon>Bacillati</taxon>
        <taxon>Actinomycetota</taxon>
        <taxon>Actinomycetes</taxon>
        <taxon>Kitasatosporales</taxon>
        <taxon>Streptomycetaceae</taxon>
        <taxon>Streptomyces</taxon>
    </lineage>
</organism>
<dbReference type="PANTHER" id="PTHR24221">
    <property type="entry name" value="ATP-BINDING CASSETTE SUB-FAMILY B"/>
    <property type="match status" value="1"/>
</dbReference>
<dbReference type="Proteomes" id="UP001550603">
    <property type="component" value="Unassembled WGS sequence"/>
</dbReference>
<dbReference type="PANTHER" id="PTHR24221:SF654">
    <property type="entry name" value="ATP-BINDING CASSETTE SUB-FAMILY B MEMBER 6"/>
    <property type="match status" value="1"/>
</dbReference>